<sequence length="590" mass="68448">MKAEQCFNAGCLLEIEYICQCTSPETYSCKLHWIEHCDSSDRDHTFKSAFLKPPEGTKEAVLQFLTKEQSKKNKLKNKIIDSFRKNITNSKNSFEESLKKLDFDSEEISNWMEKVLKTQKISKQEQEPILKLLALNPEDAIIKAKTLLSSSSESYGKIKLLYGLNEEIEKKIDSFIKEKFENFLDSRLVEIEKTLLVHEEILKSCTNQQEKVNNSISVLISELEKDKRKFEDWNKEVKIVWENQVNMLNSQLSCMTENINKKLNETIQSQNQFNLNVENKLLIPQELRVKTFAILGQKNDPSTEADFRRTCSKYENELRDTLSSDLFLNHNYQNYISSYILNTSLYLLKNFNNTTNLSIYNTESETENIKTLDIPEPLDIYTCIAQLPKGGLFCFGKNPPSGITLIIDKKYNIRMLPSGVSCYCSSAIYLDRNIYCFGGIDNNGYLNLSEKFDLDRECWIKLSPMLQSDYGCHSVVFDRDILVSGKKNKYLLRYSIDGNVFNRISFEFAENKRKILVNGERIYLIECGGFIYESEIQNIGTWKQVAESKIRDSSPSQVYYSYNKEAIYVGCKNDEGYYKFNLNNKIMIQL</sequence>
<reference evidence="1" key="1">
    <citation type="submission" date="2021-09" db="EMBL/GenBank/DDBJ databases">
        <authorList>
            <consortium name="AG Swart"/>
            <person name="Singh M."/>
            <person name="Singh A."/>
            <person name="Seah K."/>
            <person name="Emmerich C."/>
        </authorList>
    </citation>
    <scope>NUCLEOTIDE SEQUENCE</scope>
    <source>
        <strain evidence="1">ATCC30299</strain>
    </source>
</reference>
<dbReference type="Pfam" id="PF01344">
    <property type="entry name" value="Kelch_1"/>
    <property type="match status" value="1"/>
</dbReference>
<dbReference type="EMBL" id="CAJZBQ010000046">
    <property type="protein sequence ID" value="CAG9328725.1"/>
    <property type="molecule type" value="Genomic_DNA"/>
</dbReference>
<dbReference type="InterPro" id="IPR015915">
    <property type="entry name" value="Kelch-typ_b-propeller"/>
</dbReference>
<name>A0AAU9JQV2_9CILI</name>
<dbReference type="InterPro" id="IPR006652">
    <property type="entry name" value="Kelch_1"/>
</dbReference>
<dbReference type="Gene3D" id="2.120.10.80">
    <property type="entry name" value="Kelch-type beta propeller"/>
    <property type="match status" value="1"/>
</dbReference>
<keyword evidence="2" id="KW-1185">Reference proteome</keyword>
<dbReference type="InterPro" id="IPR011043">
    <property type="entry name" value="Gal_Oxase/kelch_b-propeller"/>
</dbReference>
<organism evidence="1 2">
    <name type="scientific">Blepharisma stoltei</name>
    <dbReference type="NCBI Taxonomy" id="1481888"/>
    <lineage>
        <taxon>Eukaryota</taxon>
        <taxon>Sar</taxon>
        <taxon>Alveolata</taxon>
        <taxon>Ciliophora</taxon>
        <taxon>Postciliodesmatophora</taxon>
        <taxon>Heterotrichea</taxon>
        <taxon>Heterotrichida</taxon>
        <taxon>Blepharismidae</taxon>
        <taxon>Blepharisma</taxon>
    </lineage>
</organism>
<accession>A0AAU9JQV2</accession>
<dbReference type="Proteomes" id="UP001162131">
    <property type="component" value="Unassembled WGS sequence"/>
</dbReference>
<gene>
    <name evidence="1" type="ORF">BSTOLATCC_MIC46716</name>
</gene>
<dbReference type="AlphaFoldDB" id="A0AAU9JQV2"/>
<dbReference type="SUPFAM" id="SSF50965">
    <property type="entry name" value="Galactose oxidase, central domain"/>
    <property type="match status" value="1"/>
</dbReference>
<proteinExistence type="predicted"/>
<comment type="caution">
    <text evidence="1">The sequence shown here is derived from an EMBL/GenBank/DDBJ whole genome shotgun (WGS) entry which is preliminary data.</text>
</comment>
<evidence type="ECO:0000313" key="2">
    <source>
        <dbReference type="Proteomes" id="UP001162131"/>
    </source>
</evidence>
<dbReference type="SMART" id="SM00612">
    <property type="entry name" value="Kelch"/>
    <property type="match status" value="1"/>
</dbReference>
<protein>
    <submittedName>
        <fullName evidence="1">Uncharacterized protein</fullName>
    </submittedName>
</protein>
<evidence type="ECO:0000313" key="1">
    <source>
        <dbReference type="EMBL" id="CAG9328725.1"/>
    </source>
</evidence>